<dbReference type="GO" id="GO:0005829">
    <property type="term" value="C:cytosol"/>
    <property type="evidence" value="ECO:0007669"/>
    <property type="project" value="UniProtKB-ARBA"/>
</dbReference>
<dbReference type="OrthoDB" id="276546at2759"/>
<reference evidence="6" key="1">
    <citation type="journal article" date="2015" name="Genome Announc.">
        <title>Genome sequence of the AIDS-associated pathogen Penicillium marneffei (ATCC18224) and its near taxonomic relative Talaromyces stipitatus (ATCC10500).</title>
        <authorList>
            <person name="Nierman W.C."/>
            <person name="Fedorova-Abrams N.D."/>
            <person name="Andrianopoulos A."/>
        </authorList>
    </citation>
    <scope>NUCLEOTIDE SEQUENCE [LARGE SCALE GENOMIC DNA]</scope>
    <source>
        <strain evidence="6">ATCC 18224 / CBS 334.59 / QM 7333</strain>
    </source>
</reference>
<dbReference type="PANTHER" id="PTHR22893:SF93">
    <property type="entry name" value="HYPOTHETICAL OXIDOREDUCTASE (EUROFUNG)"/>
    <property type="match status" value="1"/>
</dbReference>
<name>B6Q9U9_TALMQ</name>
<dbReference type="SUPFAM" id="SSF51395">
    <property type="entry name" value="FMN-linked oxidoreductases"/>
    <property type="match status" value="1"/>
</dbReference>
<evidence type="ECO:0000256" key="3">
    <source>
        <dbReference type="ARBA" id="ARBA00023002"/>
    </source>
</evidence>
<comment type="cofactor">
    <cofactor evidence="1">
        <name>FMN</name>
        <dbReference type="ChEBI" id="CHEBI:58210"/>
    </cofactor>
</comment>
<proteinExistence type="inferred from homology"/>
<dbReference type="InterPro" id="IPR001155">
    <property type="entry name" value="OxRdtase_FMN_N"/>
</dbReference>
<comment type="similarity">
    <text evidence="2">Belongs to the NADH:flavin oxidoreductase/NADH oxidase family.</text>
</comment>
<dbReference type="PhylomeDB" id="B6Q9U9"/>
<dbReference type="HOGENOM" id="CLU_012153_0_0_1"/>
<dbReference type="GO" id="GO:0016628">
    <property type="term" value="F:oxidoreductase activity, acting on the CH-CH group of donors, NAD or NADP as acceptor"/>
    <property type="evidence" value="ECO:0007669"/>
    <property type="project" value="UniProtKB-ARBA"/>
</dbReference>
<evidence type="ECO:0000259" key="4">
    <source>
        <dbReference type="Pfam" id="PF00724"/>
    </source>
</evidence>
<dbReference type="EMBL" id="DS995900">
    <property type="protein sequence ID" value="EEA25141.1"/>
    <property type="molecule type" value="Genomic_DNA"/>
</dbReference>
<dbReference type="Gene3D" id="3.20.20.70">
    <property type="entry name" value="Aldolase class I"/>
    <property type="match status" value="1"/>
</dbReference>
<dbReference type="InterPro" id="IPR013785">
    <property type="entry name" value="Aldolase_TIM"/>
</dbReference>
<evidence type="ECO:0000256" key="2">
    <source>
        <dbReference type="ARBA" id="ARBA00005979"/>
    </source>
</evidence>
<feature type="domain" description="NADH:flavin oxidoreductase/NADH oxidase N-terminal" evidence="4">
    <location>
        <begin position="8"/>
        <end position="376"/>
    </location>
</feature>
<dbReference type="PANTHER" id="PTHR22893">
    <property type="entry name" value="NADH OXIDOREDUCTASE-RELATED"/>
    <property type="match status" value="1"/>
</dbReference>
<accession>B6Q9U9</accession>
<evidence type="ECO:0000313" key="5">
    <source>
        <dbReference type="EMBL" id="EEA25141.1"/>
    </source>
</evidence>
<protein>
    <submittedName>
        <fullName evidence="5">12-oxophytodienoate reductase, putative</fullName>
    </submittedName>
</protein>
<sequence length="409" mass="45754">MIDKAQSKLFQPLVIGNGKVWLDHRVVFAPLTRNRGVPLNPISTPQNPNRIWYPGDLMVEYYVQRTTKGGLLISEGIPPSLESNGMPGVPGLFTQEQADGWRKVVDAVHEKGGYIYCQLWHAGRATIPQISGSHPVSASASVWDSPDECYSHIPVGESKPVRYANHPPVELSVEHIEKTIKDYCDAAEKAMHIGFDGVEIHAGNGYLPEQFLSSNINQRTDEYGGSPEKRCRFVLGLMDEVAKRIGEGSLAIRLSPFGLFNQARSEQRLETWTYLCKSLKHAHPALSYVSFVEPRYEQIFSYEEKGKFLASWGLPDVTLDGFREIFGDTPFFSAGGWNDANSWGVIESGKYDALLYGRYFISNPDLVTRLKDGIPLAAYDRTRFYGPFEDNTIGYTDYPVAKEITSADI</sequence>
<dbReference type="VEuPathDB" id="FungiDB:PMAA_062640"/>
<organism evidence="5 6">
    <name type="scientific">Talaromyces marneffei (strain ATCC 18224 / CBS 334.59 / QM 7333)</name>
    <name type="common">Penicillium marneffei</name>
    <dbReference type="NCBI Taxonomy" id="441960"/>
    <lineage>
        <taxon>Eukaryota</taxon>
        <taxon>Fungi</taxon>
        <taxon>Dikarya</taxon>
        <taxon>Ascomycota</taxon>
        <taxon>Pezizomycotina</taxon>
        <taxon>Eurotiomycetes</taxon>
        <taxon>Eurotiomycetidae</taxon>
        <taxon>Eurotiales</taxon>
        <taxon>Trichocomaceae</taxon>
        <taxon>Talaromyces</taxon>
        <taxon>Talaromyces sect. Talaromyces</taxon>
    </lineage>
</organism>
<dbReference type="Proteomes" id="UP000001294">
    <property type="component" value="Unassembled WGS sequence"/>
</dbReference>
<evidence type="ECO:0000256" key="1">
    <source>
        <dbReference type="ARBA" id="ARBA00001917"/>
    </source>
</evidence>
<dbReference type="FunFam" id="3.20.20.70:FF:000059">
    <property type="entry name" value="N-ethylmaleimide reductase, FMN-linked"/>
    <property type="match status" value="1"/>
</dbReference>
<keyword evidence="3" id="KW-0560">Oxidoreductase</keyword>
<gene>
    <name evidence="5" type="ORF">PMAA_062640</name>
</gene>
<dbReference type="CDD" id="cd02933">
    <property type="entry name" value="OYE_like_FMN"/>
    <property type="match status" value="1"/>
</dbReference>
<dbReference type="AlphaFoldDB" id="B6Q9U9"/>
<dbReference type="Pfam" id="PF00724">
    <property type="entry name" value="Oxidored_FMN"/>
    <property type="match status" value="1"/>
</dbReference>
<dbReference type="InterPro" id="IPR045247">
    <property type="entry name" value="Oye-like"/>
</dbReference>
<keyword evidence="6" id="KW-1185">Reference proteome</keyword>
<dbReference type="GO" id="GO:0010181">
    <property type="term" value="F:FMN binding"/>
    <property type="evidence" value="ECO:0007669"/>
    <property type="project" value="InterPro"/>
</dbReference>
<evidence type="ECO:0000313" key="6">
    <source>
        <dbReference type="Proteomes" id="UP000001294"/>
    </source>
</evidence>